<reference evidence="2" key="1">
    <citation type="submission" date="2021-01" db="UniProtKB">
        <authorList>
            <consortium name="EnsemblMetazoa"/>
        </authorList>
    </citation>
    <scope>IDENTIFICATION</scope>
</reference>
<sequence>MAEKDELCRHSSACSAGSQTTERSFLSSTSTPDPNAPSNYGAKYTGGDNTHQTATPSTSTDSTVFQGTTPQEPIGRYKRSKSVVDTLTRTNSLLSSGDEEEHLSSIRRARARSFDQRPRRPRREQRSMSVVVGLNGQVWTREGTDRPEENQHANNVAMHEEVVETMAQNYYPEGGWGWGICACATWIHILLVGGHLGGVGTLGFITMEIFEGVSTFASEYFYPPLASQSQDGRAQLPPRDLTESRRLQRRLLIYDIVEMERKSYDNIFMLLQRQQQQQQIQSGTSH</sequence>
<organism evidence="2 3">
    <name type="scientific">Varroa destructor</name>
    <name type="common">Honeybee mite</name>
    <dbReference type="NCBI Taxonomy" id="109461"/>
    <lineage>
        <taxon>Eukaryota</taxon>
        <taxon>Metazoa</taxon>
        <taxon>Ecdysozoa</taxon>
        <taxon>Arthropoda</taxon>
        <taxon>Chelicerata</taxon>
        <taxon>Arachnida</taxon>
        <taxon>Acari</taxon>
        <taxon>Parasitiformes</taxon>
        <taxon>Mesostigmata</taxon>
        <taxon>Gamasina</taxon>
        <taxon>Dermanyssoidea</taxon>
        <taxon>Varroidae</taxon>
        <taxon>Varroa</taxon>
    </lineage>
</organism>
<protein>
    <submittedName>
        <fullName evidence="2">Uncharacterized protein</fullName>
    </submittedName>
</protein>
<evidence type="ECO:0000256" key="1">
    <source>
        <dbReference type="SAM" id="MobiDB-lite"/>
    </source>
</evidence>
<dbReference type="AlphaFoldDB" id="A0A7M7JH11"/>
<feature type="region of interest" description="Disordered" evidence="1">
    <location>
        <begin position="1"/>
        <end position="83"/>
    </location>
</feature>
<feature type="compositionally biased region" description="Polar residues" evidence="1">
    <location>
        <begin position="47"/>
        <end position="71"/>
    </location>
</feature>
<feature type="region of interest" description="Disordered" evidence="1">
    <location>
        <begin position="95"/>
        <end position="129"/>
    </location>
</feature>
<dbReference type="InParanoid" id="A0A7M7JH11"/>
<dbReference type="EnsemblMetazoa" id="XM_022796287">
    <property type="protein sequence ID" value="XP_022652022"/>
    <property type="gene ID" value="LOC111246531"/>
</dbReference>
<keyword evidence="3" id="KW-1185">Reference proteome</keyword>
<dbReference type="RefSeq" id="XP_022652022.1">
    <property type="nucleotide sequence ID" value="XM_022796287.1"/>
</dbReference>
<dbReference type="GeneID" id="111246531"/>
<accession>A0A7M7JH11</accession>
<name>A0A7M7JH11_VARDE</name>
<evidence type="ECO:0000313" key="3">
    <source>
        <dbReference type="Proteomes" id="UP000594260"/>
    </source>
</evidence>
<evidence type="ECO:0000313" key="2">
    <source>
        <dbReference type="EnsemblMetazoa" id="XP_022652022"/>
    </source>
</evidence>
<dbReference type="Proteomes" id="UP000594260">
    <property type="component" value="Unplaced"/>
</dbReference>
<dbReference type="KEGG" id="vde:111246531"/>
<proteinExistence type="predicted"/>
<feature type="compositionally biased region" description="Polar residues" evidence="1">
    <location>
        <begin position="12"/>
        <end position="38"/>
    </location>
</feature>